<accession>A0AAP0AWW9</accession>
<dbReference type="GO" id="GO:0005634">
    <property type="term" value="C:nucleus"/>
    <property type="evidence" value="ECO:0007669"/>
    <property type="project" value="TreeGrafter"/>
</dbReference>
<feature type="region of interest" description="Disordered" evidence="1">
    <location>
        <begin position="169"/>
        <end position="201"/>
    </location>
</feature>
<dbReference type="InterPro" id="IPR039607">
    <property type="entry name" value="VQ_8/17/18/20/21/25"/>
</dbReference>
<evidence type="ECO:0000259" key="2">
    <source>
        <dbReference type="Pfam" id="PF05678"/>
    </source>
</evidence>
<proteinExistence type="predicted"/>
<evidence type="ECO:0000313" key="4">
    <source>
        <dbReference type="Proteomes" id="UP001418222"/>
    </source>
</evidence>
<name>A0AAP0AWW9_9ASPA</name>
<protein>
    <submittedName>
        <fullName evidence="3">Protein MKS1</fullName>
    </submittedName>
</protein>
<gene>
    <name evidence="3" type="primary">MKS1</name>
    <name evidence="3" type="ORF">KSP39_PZI022130</name>
</gene>
<feature type="domain" description="VQ" evidence="2">
    <location>
        <begin position="140"/>
        <end position="164"/>
    </location>
</feature>
<evidence type="ECO:0000313" key="3">
    <source>
        <dbReference type="EMBL" id="KAK8918313.1"/>
    </source>
</evidence>
<organism evidence="3 4">
    <name type="scientific">Platanthera zijinensis</name>
    <dbReference type="NCBI Taxonomy" id="2320716"/>
    <lineage>
        <taxon>Eukaryota</taxon>
        <taxon>Viridiplantae</taxon>
        <taxon>Streptophyta</taxon>
        <taxon>Embryophyta</taxon>
        <taxon>Tracheophyta</taxon>
        <taxon>Spermatophyta</taxon>
        <taxon>Magnoliopsida</taxon>
        <taxon>Liliopsida</taxon>
        <taxon>Asparagales</taxon>
        <taxon>Orchidaceae</taxon>
        <taxon>Orchidoideae</taxon>
        <taxon>Orchideae</taxon>
        <taxon>Orchidinae</taxon>
        <taxon>Platanthera</taxon>
    </lineage>
</organism>
<comment type="caution">
    <text evidence="3">The sequence shown here is derived from an EMBL/GenBank/DDBJ whole genome shotgun (WGS) entry which is preliminary data.</text>
</comment>
<dbReference type="AlphaFoldDB" id="A0AAP0AWW9"/>
<dbReference type="PANTHER" id="PTHR33143">
    <property type="entry name" value="F16F4.1 PROTEIN-RELATED"/>
    <property type="match status" value="1"/>
</dbReference>
<dbReference type="Pfam" id="PF05678">
    <property type="entry name" value="VQ"/>
    <property type="match status" value="1"/>
</dbReference>
<dbReference type="EMBL" id="JBBWWQ010000019">
    <property type="protein sequence ID" value="KAK8918313.1"/>
    <property type="molecule type" value="Genomic_DNA"/>
</dbReference>
<reference evidence="3 4" key="1">
    <citation type="journal article" date="2022" name="Nat. Plants">
        <title>Genomes of leafy and leafless Platanthera orchids illuminate the evolution of mycoheterotrophy.</title>
        <authorList>
            <person name="Li M.H."/>
            <person name="Liu K.W."/>
            <person name="Li Z."/>
            <person name="Lu H.C."/>
            <person name="Ye Q.L."/>
            <person name="Zhang D."/>
            <person name="Wang J.Y."/>
            <person name="Li Y.F."/>
            <person name="Zhong Z.M."/>
            <person name="Liu X."/>
            <person name="Yu X."/>
            <person name="Liu D.K."/>
            <person name="Tu X.D."/>
            <person name="Liu B."/>
            <person name="Hao Y."/>
            <person name="Liao X.Y."/>
            <person name="Jiang Y.T."/>
            <person name="Sun W.H."/>
            <person name="Chen J."/>
            <person name="Chen Y.Q."/>
            <person name="Ai Y."/>
            <person name="Zhai J.W."/>
            <person name="Wu S.S."/>
            <person name="Zhou Z."/>
            <person name="Hsiao Y.Y."/>
            <person name="Wu W.L."/>
            <person name="Chen Y.Y."/>
            <person name="Lin Y.F."/>
            <person name="Hsu J.L."/>
            <person name="Li C.Y."/>
            <person name="Wang Z.W."/>
            <person name="Zhao X."/>
            <person name="Zhong W.Y."/>
            <person name="Ma X.K."/>
            <person name="Ma L."/>
            <person name="Huang J."/>
            <person name="Chen G.Z."/>
            <person name="Huang M.Z."/>
            <person name="Huang L."/>
            <person name="Peng D.H."/>
            <person name="Luo Y.B."/>
            <person name="Zou S.Q."/>
            <person name="Chen S.P."/>
            <person name="Lan S."/>
            <person name="Tsai W.C."/>
            <person name="Van de Peer Y."/>
            <person name="Liu Z.J."/>
        </authorList>
    </citation>
    <scope>NUCLEOTIDE SEQUENCE [LARGE SCALE GENOMIC DNA]</scope>
    <source>
        <strain evidence="3">Lor287</strain>
    </source>
</reference>
<evidence type="ECO:0000256" key="1">
    <source>
        <dbReference type="SAM" id="MobiDB-lite"/>
    </source>
</evidence>
<dbReference type="InterPro" id="IPR008889">
    <property type="entry name" value="VQ"/>
</dbReference>
<sequence>MLQGRRRIANHPKDSPTCTTFYMSPPTHLYTPTVVFDICATSKSVRHSQKVIETEFRVRRSVAHRVRLRPLSLFVLMDICDHNPAGKPMPRRELQLQGPRPSALKVRKEAFKIKKLPPAAAPIPSNPPPNYKRPPIIIYTVSPKIIHTKPSDFMSLVQRLTGVSPSTIDESAAGVTYPSTSSGEQEADDSKSRPPLSPRILSLLPPSSTPITSSIFSPTVDMSPLNFMNELSPGLQGSKAFMENNFLNSPGNQLSSSPSTYWDLFNQYKEL</sequence>
<dbReference type="Proteomes" id="UP001418222">
    <property type="component" value="Unassembled WGS sequence"/>
</dbReference>
<keyword evidence="4" id="KW-1185">Reference proteome</keyword>
<dbReference type="PANTHER" id="PTHR33143:SF6">
    <property type="entry name" value="OS08G0102900 PROTEIN"/>
    <property type="match status" value="1"/>
</dbReference>